<dbReference type="Proteomes" id="UP000612233">
    <property type="component" value="Unassembled WGS sequence"/>
</dbReference>
<evidence type="ECO:0000256" key="1">
    <source>
        <dbReference type="SAM" id="MobiDB-lite"/>
    </source>
</evidence>
<evidence type="ECO:0000313" key="2">
    <source>
        <dbReference type="EMBL" id="MBD2769683.1"/>
    </source>
</evidence>
<reference evidence="2" key="1">
    <citation type="submission" date="2020-09" db="EMBL/GenBank/DDBJ databases">
        <authorList>
            <person name="Kim M.K."/>
        </authorList>
    </citation>
    <scope>NUCLEOTIDE SEQUENCE</scope>
    <source>
        <strain evidence="2">BT664</strain>
    </source>
</reference>
<gene>
    <name evidence="2" type="ORF">IC235_17470</name>
</gene>
<proteinExistence type="predicted"/>
<organism evidence="2 3">
    <name type="scientific">Hymenobacter montanus</name>
    <dbReference type="NCBI Taxonomy" id="2771359"/>
    <lineage>
        <taxon>Bacteria</taxon>
        <taxon>Pseudomonadati</taxon>
        <taxon>Bacteroidota</taxon>
        <taxon>Cytophagia</taxon>
        <taxon>Cytophagales</taxon>
        <taxon>Hymenobacteraceae</taxon>
        <taxon>Hymenobacter</taxon>
    </lineage>
</organism>
<sequence length="449" mass="50688">MPYAIFLVSKVTTPGMATSVTQHNLRLEDTPNADPARTWLNQEYVNQEHLPYLQMANERLAELDLVPRRRDAVRLVELVLTASADGFARAADGLVPDMRDSAWVKDNLKFVREQFGEKNVVGAMLHQDEITPHLHVLVVPLTPDGRLSCRDVFSPARLHQLQTDYAKAMAPHGLERGIKYSTANHEDVRRYHGAQLMSKEQLADLAKPLHPAPHQLPTMPSWGIPEQHVVKQQFGLNTYLFKLFDQFNDKIKQLATVATANAHERERARVMEKRLASSQDLVVATRAELTATTGTLTTQVQQLQQELATRTAELAEQKGRADKNNLQCMRLVMKHVQGQPLSEKSTTWAQELSQRDHRNIEVQLAKQLLLPLQQITDIAPAFLKHGYVLEVLSPEKFTLTHEKYGMRYSSDELRPNGRDCMEQFREAVGKTRGREQAGPALPGDGGIEM</sequence>
<dbReference type="NCBIfam" id="NF041497">
    <property type="entry name" value="MobV"/>
    <property type="match status" value="1"/>
</dbReference>
<dbReference type="GO" id="GO:0003677">
    <property type="term" value="F:DNA binding"/>
    <property type="evidence" value="ECO:0007669"/>
    <property type="project" value="InterPro"/>
</dbReference>
<evidence type="ECO:0000313" key="3">
    <source>
        <dbReference type="Proteomes" id="UP000612233"/>
    </source>
</evidence>
<dbReference type="InterPro" id="IPR001668">
    <property type="entry name" value="Mob_Pre"/>
</dbReference>
<feature type="region of interest" description="Disordered" evidence="1">
    <location>
        <begin position="429"/>
        <end position="449"/>
    </location>
</feature>
<dbReference type="Pfam" id="PF01076">
    <property type="entry name" value="Mob_Pre"/>
    <property type="match status" value="1"/>
</dbReference>
<keyword evidence="3" id="KW-1185">Reference proteome</keyword>
<protein>
    <submittedName>
        <fullName evidence="2">Plasmid recombination protein</fullName>
    </submittedName>
</protein>
<dbReference type="GO" id="GO:0006310">
    <property type="term" value="P:DNA recombination"/>
    <property type="evidence" value="ECO:0007669"/>
    <property type="project" value="InterPro"/>
</dbReference>
<comment type="caution">
    <text evidence="2">The sequence shown here is derived from an EMBL/GenBank/DDBJ whole genome shotgun (WGS) entry which is preliminary data.</text>
</comment>
<dbReference type="CDD" id="cd17242">
    <property type="entry name" value="MobM_relaxase"/>
    <property type="match status" value="1"/>
</dbReference>
<dbReference type="Gene3D" id="3.30.930.30">
    <property type="match status" value="1"/>
</dbReference>
<dbReference type="EMBL" id="JACXAD010000022">
    <property type="protein sequence ID" value="MBD2769683.1"/>
    <property type="molecule type" value="Genomic_DNA"/>
</dbReference>
<name>A0A927BGK7_9BACT</name>
<dbReference type="AlphaFoldDB" id="A0A927BGK7"/>
<dbReference type="RefSeq" id="WP_191006492.1">
    <property type="nucleotide sequence ID" value="NZ_JACXAD010000022.1"/>
</dbReference>
<accession>A0A927BGK7</accession>